<feature type="region of interest" description="Disordered" evidence="1">
    <location>
        <begin position="1"/>
        <end position="25"/>
    </location>
</feature>
<dbReference type="AlphaFoldDB" id="A0A9P8Y3H1"/>
<organism evidence="2 3">
    <name type="scientific">Microdochium trichocladiopsis</name>
    <dbReference type="NCBI Taxonomy" id="1682393"/>
    <lineage>
        <taxon>Eukaryota</taxon>
        <taxon>Fungi</taxon>
        <taxon>Dikarya</taxon>
        <taxon>Ascomycota</taxon>
        <taxon>Pezizomycotina</taxon>
        <taxon>Sordariomycetes</taxon>
        <taxon>Xylariomycetidae</taxon>
        <taxon>Xylariales</taxon>
        <taxon>Microdochiaceae</taxon>
        <taxon>Microdochium</taxon>
    </lineage>
</organism>
<gene>
    <name evidence="2" type="ORF">B0I36DRAFT_143751</name>
</gene>
<comment type="caution">
    <text evidence="2">The sequence shown here is derived from an EMBL/GenBank/DDBJ whole genome shotgun (WGS) entry which is preliminary data.</text>
</comment>
<dbReference type="RefSeq" id="XP_046010608.1">
    <property type="nucleotide sequence ID" value="XM_046148413.1"/>
</dbReference>
<evidence type="ECO:0000256" key="1">
    <source>
        <dbReference type="SAM" id="MobiDB-lite"/>
    </source>
</evidence>
<keyword evidence="3" id="KW-1185">Reference proteome</keyword>
<dbReference type="EMBL" id="JAGTJQ010000007">
    <property type="protein sequence ID" value="KAH7027809.1"/>
    <property type="molecule type" value="Genomic_DNA"/>
</dbReference>
<name>A0A9P8Y3H1_9PEZI</name>
<protein>
    <submittedName>
        <fullName evidence="2">Uncharacterized protein</fullName>
    </submittedName>
</protein>
<sequence length="183" mass="20293">MEYSQSSPPPPNTVPGGRCRDGPLGTRTHKAELVWRKQQWSFRGGLSQSCAARWRHIQASGSSPAQLLRNSDPMVGAARATAPTRYRMLRRSGQGRDGPGVRHGTISACILAWSHHYRSWPPRPFPTNVEPCQVRVTNGHGNMVRLSRWKLARVESKAVQQGALVRKTPLTEGASHSWHESSS</sequence>
<proteinExistence type="predicted"/>
<dbReference type="GeneID" id="70177959"/>
<dbReference type="Proteomes" id="UP000756346">
    <property type="component" value="Unassembled WGS sequence"/>
</dbReference>
<reference evidence="2" key="1">
    <citation type="journal article" date="2021" name="Nat. Commun.">
        <title>Genetic determinants of endophytism in the Arabidopsis root mycobiome.</title>
        <authorList>
            <person name="Mesny F."/>
            <person name="Miyauchi S."/>
            <person name="Thiergart T."/>
            <person name="Pickel B."/>
            <person name="Atanasova L."/>
            <person name="Karlsson M."/>
            <person name="Huettel B."/>
            <person name="Barry K.W."/>
            <person name="Haridas S."/>
            <person name="Chen C."/>
            <person name="Bauer D."/>
            <person name="Andreopoulos W."/>
            <person name="Pangilinan J."/>
            <person name="LaButti K."/>
            <person name="Riley R."/>
            <person name="Lipzen A."/>
            <person name="Clum A."/>
            <person name="Drula E."/>
            <person name="Henrissat B."/>
            <person name="Kohler A."/>
            <person name="Grigoriev I.V."/>
            <person name="Martin F.M."/>
            <person name="Hacquard S."/>
        </authorList>
    </citation>
    <scope>NUCLEOTIDE SEQUENCE</scope>
    <source>
        <strain evidence="2">MPI-CAGE-CH-0230</strain>
    </source>
</reference>
<accession>A0A9P8Y3H1</accession>
<evidence type="ECO:0000313" key="3">
    <source>
        <dbReference type="Proteomes" id="UP000756346"/>
    </source>
</evidence>
<evidence type="ECO:0000313" key="2">
    <source>
        <dbReference type="EMBL" id="KAH7027809.1"/>
    </source>
</evidence>